<evidence type="ECO:0000313" key="4">
    <source>
        <dbReference type="Proteomes" id="UP000054526"/>
    </source>
</evidence>
<reference evidence="3 4" key="1">
    <citation type="submission" date="2014-12" db="EMBL/GenBank/DDBJ databases">
        <title>Draft genome sequence of Cohnella kolymensis strain B-2846.</title>
        <authorList>
            <person name="Karlyshev A.V."/>
            <person name="Kudryashova E.B."/>
        </authorList>
    </citation>
    <scope>NUCLEOTIDE SEQUENCE [LARGE SCALE GENOMIC DNA]</scope>
    <source>
        <strain evidence="3 4">VKM B-2846</strain>
    </source>
</reference>
<keyword evidence="4" id="KW-1185">Reference proteome</keyword>
<protein>
    <recommendedName>
        <fullName evidence="2">YCII-related domain-containing protein</fullName>
    </recommendedName>
</protein>
<comment type="similarity">
    <text evidence="1">Belongs to the YciI family.</text>
</comment>
<feature type="domain" description="YCII-related" evidence="2">
    <location>
        <begin position="1"/>
        <end position="83"/>
    </location>
</feature>
<sequence>MKYFAVITTMLSLELNKQYREEHLDYLKGLSKEGKVFAKGRFSDGTGGLVIYKADAIEDVRSMVENDPFIFQGARSYEIHEWEMTLIQQ</sequence>
<evidence type="ECO:0000256" key="1">
    <source>
        <dbReference type="ARBA" id="ARBA00007689"/>
    </source>
</evidence>
<dbReference type="Proteomes" id="UP000054526">
    <property type="component" value="Unassembled WGS sequence"/>
</dbReference>
<evidence type="ECO:0000313" key="3">
    <source>
        <dbReference type="EMBL" id="KIL35814.1"/>
    </source>
</evidence>
<proteinExistence type="inferred from homology"/>
<accession>A0ABR5A447</accession>
<comment type="caution">
    <text evidence="3">The sequence shown here is derived from an EMBL/GenBank/DDBJ whole genome shotgun (WGS) entry which is preliminary data.</text>
</comment>
<dbReference type="PANTHER" id="PTHR37828:SF1">
    <property type="entry name" value="YCII-RELATED DOMAIN-CONTAINING PROTEIN"/>
    <property type="match status" value="1"/>
</dbReference>
<dbReference type="RefSeq" id="WP_041062439.1">
    <property type="nucleotide sequence ID" value="NZ_JXAL01000016.1"/>
</dbReference>
<gene>
    <name evidence="3" type="ORF">SD71_10430</name>
</gene>
<dbReference type="InterPro" id="IPR005545">
    <property type="entry name" value="YCII"/>
</dbReference>
<dbReference type="PANTHER" id="PTHR37828">
    <property type="entry name" value="GSR2449 PROTEIN"/>
    <property type="match status" value="1"/>
</dbReference>
<organism evidence="3 4">
    <name type="scientific">Cohnella kolymensis</name>
    <dbReference type="NCBI Taxonomy" id="1590652"/>
    <lineage>
        <taxon>Bacteria</taxon>
        <taxon>Bacillati</taxon>
        <taxon>Bacillota</taxon>
        <taxon>Bacilli</taxon>
        <taxon>Bacillales</taxon>
        <taxon>Paenibacillaceae</taxon>
        <taxon>Cohnella</taxon>
    </lineage>
</organism>
<name>A0ABR5A447_9BACL</name>
<dbReference type="InterPro" id="IPR011008">
    <property type="entry name" value="Dimeric_a/b-barrel"/>
</dbReference>
<dbReference type="Pfam" id="PF03795">
    <property type="entry name" value="YCII"/>
    <property type="match status" value="1"/>
</dbReference>
<dbReference type="EMBL" id="JXAL01000016">
    <property type="protein sequence ID" value="KIL35814.1"/>
    <property type="molecule type" value="Genomic_DNA"/>
</dbReference>
<dbReference type="SUPFAM" id="SSF54909">
    <property type="entry name" value="Dimeric alpha+beta barrel"/>
    <property type="match status" value="1"/>
</dbReference>
<evidence type="ECO:0000259" key="2">
    <source>
        <dbReference type="Pfam" id="PF03795"/>
    </source>
</evidence>
<dbReference type="Gene3D" id="3.30.70.1060">
    <property type="entry name" value="Dimeric alpha+beta barrel"/>
    <property type="match status" value="1"/>
</dbReference>